<accession>A0ABX8VSS5</accession>
<proteinExistence type="predicted"/>
<dbReference type="RefSeq" id="WP_096311238.1">
    <property type="nucleotide sequence ID" value="NZ_BAAAVX010000005.1"/>
</dbReference>
<name>A0ABX8VSS5_9MYCO</name>
<dbReference type="EMBL" id="CP080333">
    <property type="protein sequence ID" value="QYL19156.1"/>
    <property type="molecule type" value="Genomic_DNA"/>
</dbReference>
<dbReference type="Proteomes" id="UP000825367">
    <property type="component" value="Chromosome"/>
</dbReference>
<sequence length="85" mass="9977">MPRDVLELLHLRWRAAQFHLAHTLRDGRQTRGLRGAMRIEGITPGDFVEELELLRSEFGRNPTGQALTSLRREIDRLWLEMQVRS</sequence>
<evidence type="ECO:0000313" key="2">
    <source>
        <dbReference type="Proteomes" id="UP000825367"/>
    </source>
</evidence>
<organism evidence="1 2">
    <name type="scientific">Mycolicibacterium pallens</name>
    <dbReference type="NCBI Taxonomy" id="370524"/>
    <lineage>
        <taxon>Bacteria</taxon>
        <taxon>Bacillati</taxon>
        <taxon>Actinomycetota</taxon>
        <taxon>Actinomycetes</taxon>
        <taxon>Mycobacteriales</taxon>
        <taxon>Mycobacteriaceae</taxon>
        <taxon>Mycolicibacterium</taxon>
    </lineage>
</organism>
<protein>
    <submittedName>
        <fullName evidence="1">Uncharacterized protein</fullName>
    </submittedName>
</protein>
<reference evidence="1 2" key="1">
    <citation type="submission" date="2021-07" db="EMBL/GenBank/DDBJ databases">
        <title>Whole genome sequencing of non-tuberculosis mycobacteria type-strains.</title>
        <authorList>
            <person name="Igarashi Y."/>
            <person name="Osugi A."/>
            <person name="Mitarai S."/>
        </authorList>
    </citation>
    <scope>NUCLEOTIDE SEQUENCE [LARGE SCALE GENOMIC DNA]</scope>
    <source>
        <strain evidence="1 2">JCM 16370</strain>
    </source>
</reference>
<gene>
    <name evidence="1" type="ORF">K0O64_12085</name>
</gene>
<evidence type="ECO:0000313" key="1">
    <source>
        <dbReference type="EMBL" id="QYL19156.1"/>
    </source>
</evidence>
<keyword evidence="2" id="KW-1185">Reference proteome</keyword>